<dbReference type="RefSeq" id="WP_013944266.1">
    <property type="nucleotide sequence ID" value="NC_015713.1"/>
</dbReference>
<feature type="binding site" evidence="9">
    <location>
        <position position="71"/>
    </location>
    <ligand>
        <name>Zn(2+)</name>
        <dbReference type="ChEBI" id="CHEBI:29105"/>
        <label>1</label>
    </ligand>
</feature>
<comment type="cofactor">
    <cofactor evidence="9">
        <name>Zn(2+)</name>
        <dbReference type="ChEBI" id="CHEBI:29105"/>
    </cofactor>
    <text evidence="9">Binds 3 Zn(2+) ions.</text>
</comment>
<keyword evidence="4 9" id="KW-0255">Endonuclease</keyword>
<feature type="binding site" evidence="9">
    <location>
        <position position="183"/>
    </location>
    <ligand>
        <name>Zn(2+)</name>
        <dbReference type="ChEBI" id="CHEBI:29105"/>
        <label>2</label>
    </ligand>
</feature>
<dbReference type="Gene3D" id="3.20.20.150">
    <property type="entry name" value="Divalent-metal-dependent TIM barrel enzymes"/>
    <property type="match status" value="1"/>
</dbReference>
<dbReference type="PROSITE" id="PS00730">
    <property type="entry name" value="AP_NUCLEASE_F2_2"/>
    <property type="match status" value="1"/>
</dbReference>
<evidence type="ECO:0000256" key="7">
    <source>
        <dbReference type="ARBA" id="ARBA00022833"/>
    </source>
</evidence>
<feature type="binding site" evidence="9">
    <location>
        <position position="149"/>
    </location>
    <ligand>
        <name>Zn(2+)</name>
        <dbReference type="ChEBI" id="CHEBI:29105"/>
        <label>1</label>
    </ligand>
</feature>
<dbReference type="SUPFAM" id="SSF51658">
    <property type="entry name" value="Xylose isomerase-like"/>
    <property type="match status" value="1"/>
</dbReference>
<comment type="similarity">
    <text evidence="1 9">Belongs to the AP endonuclease 2 family.</text>
</comment>
<name>F8L3E8_SIMNZ</name>
<keyword evidence="12" id="KW-1185">Reference proteome</keyword>
<dbReference type="AlphaFoldDB" id="F8L3E8"/>
<dbReference type="PANTHER" id="PTHR21445:SF0">
    <property type="entry name" value="APURINIC-APYRIMIDINIC ENDONUCLEASE"/>
    <property type="match status" value="1"/>
</dbReference>
<keyword evidence="8 9" id="KW-0234">DNA repair</keyword>
<feature type="binding site" evidence="9">
    <location>
        <position position="149"/>
    </location>
    <ligand>
        <name>Zn(2+)</name>
        <dbReference type="ChEBI" id="CHEBI:29105"/>
        <label>2</label>
    </ligand>
</feature>
<dbReference type="GO" id="GO:0008081">
    <property type="term" value="F:phosphoric diester hydrolase activity"/>
    <property type="evidence" value="ECO:0007669"/>
    <property type="project" value="TreeGrafter"/>
</dbReference>
<evidence type="ECO:0000259" key="10">
    <source>
        <dbReference type="Pfam" id="PF01261"/>
    </source>
</evidence>
<evidence type="ECO:0000256" key="5">
    <source>
        <dbReference type="ARBA" id="ARBA00022763"/>
    </source>
</evidence>
<dbReference type="PROSITE" id="PS51432">
    <property type="entry name" value="AP_NUCLEASE_F2_4"/>
    <property type="match status" value="1"/>
</dbReference>
<feature type="binding site" evidence="9">
    <location>
        <position position="265"/>
    </location>
    <ligand>
        <name>Zn(2+)</name>
        <dbReference type="ChEBI" id="CHEBI:29105"/>
        <label>2</label>
    </ligand>
</feature>
<dbReference type="PROSITE" id="PS00729">
    <property type="entry name" value="AP_NUCLEASE_F2_1"/>
    <property type="match status" value="1"/>
</dbReference>
<keyword evidence="6 9" id="KW-0378">Hydrolase</keyword>
<dbReference type="PROSITE" id="PS00731">
    <property type="entry name" value="AP_NUCLEASE_F2_3"/>
    <property type="match status" value="1"/>
</dbReference>
<dbReference type="GO" id="GO:0003677">
    <property type="term" value="F:DNA binding"/>
    <property type="evidence" value="ECO:0007669"/>
    <property type="project" value="InterPro"/>
</dbReference>
<evidence type="ECO:0000256" key="6">
    <source>
        <dbReference type="ARBA" id="ARBA00022801"/>
    </source>
</evidence>
<feature type="binding site" evidence="9">
    <location>
        <position position="235"/>
    </location>
    <ligand>
        <name>Zn(2+)</name>
        <dbReference type="ChEBI" id="CHEBI:29105"/>
        <label>3</label>
    </ligand>
</feature>
<dbReference type="InterPro" id="IPR036237">
    <property type="entry name" value="Xyl_isomerase-like_sf"/>
</dbReference>
<dbReference type="EMBL" id="FR872582">
    <property type="protein sequence ID" value="CCB89800.1"/>
    <property type="molecule type" value="Genomic_DNA"/>
</dbReference>
<feature type="domain" description="Xylose isomerase-like TIM barrel" evidence="10">
    <location>
        <begin position="26"/>
        <end position="282"/>
    </location>
</feature>
<dbReference type="Pfam" id="PF01261">
    <property type="entry name" value="AP_endonuc_2"/>
    <property type="match status" value="1"/>
</dbReference>
<evidence type="ECO:0000256" key="1">
    <source>
        <dbReference type="ARBA" id="ARBA00005340"/>
    </source>
</evidence>
<dbReference type="OrthoDB" id="9805666at2"/>
<dbReference type="InterPro" id="IPR001719">
    <property type="entry name" value="AP_endonuc_2"/>
</dbReference>
<accession>F8L3E8</accession>
<feature type="binding site" evidence="9">
    <location>
        <position position="111"/>
    </location>
    <ligand>
        <name>Zn(2+)</name>
        <dbReference type="ChEBI" id="CHEBI:29105"/>
        <label>1</label>
    </ligand>
</feature>
<comment type="catalytic activity">
    <reaction evidence="9">
        <text>Endonucleolytic cleavage to 5'-phosphooligonucleotide end-products.</text>
        <dbReference type="EC" id="3.1.21.2"/>
    </reaction>
</comment>
<evidence type="ECO:0000256" key="4">
    <source>
        <dbReference type="ARBA" id="ARBA00022759"/>
    </source>
</evidence>
<keyword evidence="3 9" id="KW-0479">Metal-binding</keyword>
<dbReference type="eggNOG" id="COG0648">
    <property type="taxonomic scope" value="Bacteria"/>
</dbReference>
<sequence length="285" mass="31673">MPADQLLIGAHTSISGGVHQALLRGKQIGATTIQIFTANQKQWVGRPIPEEEIALWHETLASLNIKKVMSHDSYLINLGTPKEDNLAKSLNAFEAEIKRCLDLKLSFLNFHPGAATGDTEENCLNRIVESLLKMEPLFEQNSGLTLLIEATAGQGTSVGHRFKHLAHIIQGVKGKLPIGVCIDTCHIFCAGYDIRNQEAWEKTLTEFDQVVGLDYLQALHVNDSKHPLGSRKDRHESLGKGEIGAEGFRAMMQHPKLREIPKYLETPHGDTMWKDEIALLREFAG</sequence>
<keyword evidence="5 9" id="KW-0227">DNA damage</keyword>
<dbReference type="GO" id="GO:0008270">
    <property type="term" value="F:zinc ion binding"/>
    <property type="evidence" value="ECO:0007669"/>
    <property type="project" value="UniProtKB-UniRule"/>
</dbReference>
<comment type="function">
    <text evidence="9">Endonuclease IV plays a role in DNA repair. It cleaves phosphodiester bonds at apurinic or apyrimidinic (AP) sites, generating a 3'-hydroxyl group and a 5'-terminal sugar phosphate.</text>
</comment>
<dbReference type="Proteomes" id="UP000000496">
    <property type="component" value="Chromosome gsn.131"/>
</dbReference>
<proteinExistence type="inferred from homology"/>
<dbReference type="GO" id="GO:0006284">
    <property type="term" value="P:base-excision repair"/>
    <property type="evidence" value="ECO:0007669"/>
    <property type="project" value="TreeGrafter"/>
</dbReference>
<dbReference type="InterPro" id="IPR018246">
    <property type="entry name" value="AP_endonuc_F2_Zn_BS"/>
</dbReference>
<dbReference type="NCBIfam" id="NF002199">
    <property type="entry name" value="PRK01060.1-4"/>
    <property type="match status" value="1"/>
</dbReference>
<protein>
    <recommendedName>
        <fullName evidence="9">Probable endonuclease 4</fullName>
        <ecNumber evidence="9">3.1.21.2</ecNumber>
    </recommendedName>
    <alternativeName>
        <fullName evidence="9">Endodeoxyribonuclease IV</fullName>
    </alternativeName>
    <alternativeName>
        <fullName evidence="9">Endonuclease IV</fullName>
    </alternativeName>
</protein>
<evidence type="ECO:0000256" key="8">
    <source>
        <dbReference type="ARBA" id="ARBA00023204"/>
    </source>
</evidence>
<evidence type="ECO:0000256" key="9">
    <source>
        <dbReference type="HAMAP-Rule" id="MF_00152"/>
    </source>
</evidence>
<dbReference type="KEGG" id="sng:SNE_A19230"/>
<dbReference type="FunFam" id="3.20.20.150:FF:000001">
    <property type="entry name" value="Probable endonuclease 4"/>
    <property type="match status" value="1"/>
</dbReference>
<dbReference type="STRING" id="331113.SNE_A19230"/>
<evidence type="ECO:0000313" key="12">
    <source>
        <dbReference type="Proteomes" id="UP000000496"/>
    </source>
</evidence>
<keyword evidence="7 9" id="KW-0862">Zinc</keyword>
<dbReference type="NCBIfam" id="NF002197">
    <property type="entry name" value="PRK01060.1-2"/>
    <property type="match status" value="1"/>
</dbReference>
<feature type="binding site" evidence="9">
    <location>
        <position position="220"/>
    </location>
    <ligand>
        <name>Zn(2+)</name>
        <dbReference type="ChEBI" id="CHEBI:29105"/>
        <label>2</label>
    </ligand>
</feature>
<dbReference type="HAMAP" id="MF_00152">
    <property type="entry name" value="Nfo"/>
    <property type="match status" value="1"/>
</dbReference>
<dbReference type="SMART" id="SM00518">
    <property type="entry name" value="AP2Ec"/>
    <property type="match status" value="1"/>
</dbReference>
<evidence type="ECO:0000256" key="3">
    <source>
        <dbReference type="ARBA" id="ARBA00022723"/>
    </source>
</evidence>
<dbReference type="GO" id="GO:0008833">
    <property type="term" value="F:deoxyribonuclease IV (phage-T4-induced) activity"/>
    <property type="evidence" value="ECO:0007669"/>
    <property type="project" value="UniProtKB-UniRule"/>
</dbReference>
<dbReference type="CDD" id="cd00019">
    <property type="entry name" value="AP2Ec"/>
    <property type="match status" value="1"/>
</dbReference>
<dbReference type="HOGENOM" id="CLU_025885_0_1_0"/>
<keyword evidence="2 9" id="KW-0540">Nuclease</keyword>
<gene>
    <name evidence="9 11" type="primary">nfo</name>
    <name evidence="11" type="ordered locus">SNE_A19230</name>
</gene>
<feature type="binding site" evidence="9">
    <location>
        <position position="186"/>
    </location>
    <ligand>
        <name>Zn(2+)</name>
        <dbReference type="ChEBI" id="CHEBI:29105"/>
        <label>3</label>
    </ligand>
</feature>
<reference evidence="11 12" key="1">
    <citation type="journal article" date="2011" name="Mol. Biol. Evol.">
        <title>Unity in variety--the pan-genome of the Chlamydiae.</title>
        <authorList>
            <person name="Collingro A."/>
            <person name="Tischler P."/>
            <person name="Weinmaier T."/>
            <person name="Penz T."/>
            <person name="Heinz E."/>
            <person name="Brunham R.C."/>
            <person name="Read T.D."/>
            <person name="Bavoil P.M."/>
            <person name="Sachse K."/>
            <person name="Kahane S."/>
            <person name="Friedman M.G."/>
            <person name="Rattei T."/>
            <person name="Myers G.S."/>
            <person name="Horn M."/>
        </authorList>
    </citation>
    <scope>NUCLEOTIDE SEQUENCE [LARGE SCALE GENOMIC DNA]</scope>
    <source>
        <strain evidence="12">ATCC VR-1471 / Z</strain>
    </source>
</reference>
<evidence type="ECO:0000313" key="11">
    <source>
        <dbReference type="EMBL" id="CCB89800.1"/>
    </source>
</evidence>
<dbReference type="NCBIfam" id="TIGR00587">
    <property type="entry name" value="nfo"/>
    <property type="match status" value="1"/>
</dbReference>
<organism evidence="11 12">
    <name type="scientific">Simkania negevensis (strain ATCC VR-1471 / DSM 27360 / Z)</name>
    <dbReference type="NCBI Taxonomy" id="331113"/>
    <lineage>
        <taxon>Bacteria</taxon>
        <taxon>Pseudomonadati</taxon>
        <taxon>Chlamydiota</taxon>
        <taxon>Chlamydiia</taxon>
        <taxon>Parachlamydiales</taxon>
        <taxon>Simkaniaceae</taxon>
        <taxon>Simkania</taxon>
    </lineage>
</organism>
<dbReference type="PANTHER" id="PTHR21445">
    <property type="entry name" value="ENDONUCLEASE IV ENDODEOXYRIBONUCLEASE IV"/>
    <property type="match status" value="1"/>
</dbReference>
<dbReference type="EC" id="3.1.21.2" evidence="9"/>
<feature type="binding site" evidence="9">
    <location>
        <position position="233"/>
    </location>
    <ligand>
        <name>Zn(2+)</name>
        <dbReference type="ChEBI" id="CHEBI:29105"/>
        <label>3</label>
    </ligand>
</feature>
<dbReference type="InterPro" id="IPR013022">
    <property type="entry name" value="Xyl_isomerase-like_TIM-brl"/>
</dbReference>
<evidence type="ECO:0000256" key="2">
    <source>
        <dbReference type="ARBA" id="ARBA00022722"/>
    </source>
</evidence>
<dbReference type="GO" id="GO:0003906">
    <property type="term" value="F:DNA-(apurinic or apyrimidinic site) endonuclease activity"/>
    <property type="evidence" value="ECO:0007669"/>
    <property type="project" value="TreeGrafter"/>
</dbReference>